<evidence type="ECO:0008006" key="7">
    <source>
        <dbReference type="Google" id="ProtNLM"/>
    </source>
</evidence>
<dbReference type="Gene3D" id="2.40.128.600">
    <property type="match status" value="1"/>
</dbReference>
<dbReference type="PANTHER" id="PTHR46825">
    <property type="entry name" value="D-ALANYL-D-ALANINE-CARBOXYPEPTIDASE/ENDOPEPTIDASE AMPH"/>
    <property type="match status" value="1"/>
</dbReference>
<feature type="compositionally biased region" description="Basic and acidic residues" evidence="2">
    <location>
        <begin position="404"/>
        <end position="420"/>
    </location>
</feature>
<dbReference type="InterPro" id="IPR050491">
    <property type="entry name" value="AmpC-like"/>
</dbReference>
<feature type="region of interest" description="Disordered" evidence="2">
    <location>
        <begin position="365"/>
        <end position="441"/>
    </location>
</feature>
<comment type="similarity">
    <text evidence="1">Belongs to the peptidase S12 family.</text>
</comment>
<evidence type="ECO:0000256" key="1">
    <source>
        <dbReference type="ARBA" id="ARBA00038215"/>
    </source>
</evidence>
<dbReference type="InterPro" id="IPR021860">
    <property type="entry name" value="Peptidase_S12_Pab87-rel_C"/>
</dbReference>
<evidence type="ECO:0000259" key="3">
    <source>
        <dbReference type="Pfam" id="PF00144"/>
    </source>
</evidence>
<dbReference type="InterPro" id="IPR012338">
    <property type="entry name" value="Beta-lactam/transpept-like"/>
</dbReference>
<proteinExistence type="inferred from homology"/>
<feature type="domain" description="Beta-lactamase-related" evidence="3">
    <location>
        <begin position="9"/>
        <end position="340"/>
    </location>
</feature>
<evidence type="ECO:0000313" key="6">
    <source>
        <dbReference type="Proteomes" id="UP001251528"/>
    </source>
</evidence>
<dbReference type="Pfam" id="PF11954">
    <property type="entry name" value="DUF3471"/>
    <property type="match status" value="1"/>
</dbReference>
<keyword evidence="6" id="KW-1185">Reference proteome</keyword>
<dbReference type="PANTHER" id="PTHR46825:SF9">
    <property type="entry name" value="BETA-LACTAMASE-RELATED DOMAIN-CONTAINING PROTEIN"/>
    <property type="match status" value="1"/>
</dbReference>
<organism evidence="5 6">
    <name type="scientific">Conoideocrella luteorostrata</name>
    <dbReference type="NCBI Taxonomy" id="1105319"/>
    <lineage>
        <taxon>Eukaryota</taxon>
        <taxon>Fungi</taxon>
        <taxon>Dikarya</taxon>
        <taxon>Ascomycota</taxon>
        <taxon>Pezizomycotina</taxon>
        <taxon>Sordariomycetes</taxon>
        <taxon>Hypocreomycetidae</taxon>
        <taxon>Hypocreales</taxon>
        <taxon>Clavicipitaceae</taxon>
        <taxon>Conoideocrella</taxon>
    </lineage>
</organism>
<evidence type="ECO:0000313" key="5">
    <source>
        <dbReference type="EMBL" id="KAK2595635.1"/>
    </source>
</evidence>
<evidence type="ECO:0000259" key="4">
    <source>
        <dbReference type="Pfam" id="PF11954"/>
    </source>
</evidence>
<comment type="caution">
    <text evidence="5">The sequence shown here is derived from an EMBL/GenBank/DDBJ whole genome shotgun (WGS) entry which is preliminary data.</text>
</comment>
<name>A0AAJ0G022_9HYPO</name>
<dbReference type="SUPFAM" id="SSF56601">
    <property type="entry name" value="beta-lactamase/transpeptidase-like"/>
    <property type="match status" value="1"/>
</dbReference>
<dbReference type="InterPro" id="IPR001466">
    <property type="entry name" value="Beta-lactam-related"/>
</dbReference>
<dbReference type="EMBL" id="JASWJB010000125">
    <property type="protein sequence ID" value="KAK2595635.1"/>
    <property type="molecule type" value="Genomic_DNA"/>
</dbReference>
<dbReference type="Gene3D" id="3.40.710.10">
    <property type="entry name" value="DD-peptidase/beta-lactamase superfamily"/>
    <property type="match status" value="1"/>
</dbReference>
<evidence type="ECO:0000256" key="2">
    <source>
        <dbReference type="SAM" id="MobiDB-lite"/>
    </source>
</evidence>
<reference evidence="5" key="1">
    <citation type="submission" date="2023-06" db="EMBL/GenBank/DDBJ databases">
        <title>Conoideocrella luteorostrata (Hypocreales: Clavicipitaceae), a potential biocontrol fungus for elongate hemlock scale in United States Christmas tree production areas.</title>
        <authorList>
            <person name="Barrett H."/>
            <person name="Lovett B."/>
            <person name="Macias A.M."/>
            <person name="Stajich J.E."/>
            <person name="Kasson M.T."/>
        </authorList>
    </citation>
    <scope>NUCLEOTIDE SEQUENCE</scope>
    <source>
        <strain evidence="5">ARSEF 14590</strain>
    </source>
</reference>
<sequence>MDLLESSLFTDLISDLMRQYHIPGLSIAVVRNGEVASSGFGRSHFHDPFTPCTGDTLYDIASSSKSLTAASVALLVDDKDHPDMQYDALMSRLLPEDFVMQNQSHTDGVTVEDVLSHRTGMAGHDNSYMGEHAAQPDNAKTVTRNLRNLKEAAPLRSRYLYCNMMYTVAAHLVEEKSKKRFSEFLEERIFDPLQMNSTTLQPKSAYDKGWKDRMAQGHIWENHQFRAVDAQDCPEGQGAGSVISSANDFIKWVKALLYREGPINDKVYQGLTKMRSIVNPNARRLRAHTTPANYTAGMEIYFYRGSMVVGHDGNIPGFSSRFIFMPDKKFGAVVLGNSADARGASTTIMRALMDEVLGVPIAERPFLNNNSNKNRNGPKRVATIHPKQSKDHAEDQAQTQKNADNTKAEAKVKNKTKGESQNKSGGNPQKRKTISPPQETPLKAYVGNYRNAGYHNLKVEIKDNQLFIDATDRSMGFTMKFRHVNDQTKYIGHLIDDIKNDDELVDAEFQFDGERVLKLGLDLEPVIKELIWFEHCGNSG</sequence>
<protein>
    <recommendedName>
        <fullName evidence="7">Beta-lactamase family protein</fullName>
    </recommendedName>
</protein>
<gene>
    <name evidence="5" type="ORF">QQS21_006605</name>
</gene>
<feature type="domain" description="Peptidase S12 Pab87-related C-terminal" evidence="4">
    <location>
        <begin position="436"/>
        <end position="534"/>
    </location>
</feature>
<dbReference type="AlphaFoldDB" id="A0AAJ0G022"/>
<dbReference type="Proteomes" id="UP001251528">
    <property type="component" value="Unassembled WGS sequence"/>
</dbReference>
<dbReference type="Pfam" id="PF00144">
    <property type="entry name" value="Beta-lactamase"/>
    <property type="match status" value="1"/>
</dbReference>
<accession>A0AAJ0G022</accession>